<feature type="non-terminal residue" evidence="1">
    <location>
        <position position="288"/>
    </location>
</feature>
<dbReference type="AlphaFoldDB" id="A0AAV0G8E5"/>
<name>A0AAV0G8E5_9ASTE</name>
<proteinExistence type="predicted"/>
<dbReference type="SUPFAM" id="SSF50249">
    <property type="entry name" value="Nucleic acid-binding proteins"/>
    <property type="match status" value="2"/>
</dbReference>
<sequence length="288" mass="32474">MSIEGLITAEKPDSHQWTCRLTLIEKQNVRTGKTSPIKFMPMILQDSAGTRVQATAFQGDIEGIDQRLSLYSTYLISNAYVKRITEMRYCVDVNYPYVWSFNRRTLIQDVDPAEGVDFRELAESETAPFHTIFNAYQHDARMNILGAIVKKLPRTFIVTGGRQRVAWDVVLVNEECIPIPFTMWEEFVGKHGAEIEKILHAGGHPLVLINRVAINLFQALSLSTRYDCHVELNPTGVRALSLKKWISANAGKISLMVQDKVYNDALSIIAHPLSQPQCTLSGLENNLL</sequence>
<gene>
    <name evidence="1" type="ORF">CEPIT_LOCUS41292</name>
</gene>
<dbReference type="InterPro" id="IPR012340">
    <property type="entry name" value="NA-bd_OB-fold"/>
</dbReference>
<dbReference type="Gene3D" id="2.40.50.140">
    <property type="entry name" value="Nucleic acid-binding proteins"/>
    <property type="match status" value="2"/>
</dbReference>
<evidence type="ECO:0000313" key="2">
    <source>
        <dbReference type="Proteomes" id="UP001152523"/>
    </source>
</evidence>
<accession>A0AAV0G8E5</accession>
<evidence type="ECO:0008006" key="3">
    <source>
        <dbReference type="Google" id="ProtNLM"/>
    </source>
</evidence>
<comment type="caution">
    <text evidence="1">The sequence shown here is derived from an EMBL/GenBank/DDBJ whole genome shotgun (WGS) entry which is preliminary data.</text>
</comment>
<evidence type="ECO:0000313" key="1">
    <source>
        <dbReference type="EMBL" id="CAH9144236.1"/>
    </source>
</evidence>
<organism evidence="1 2">
    <name type="scientific">Cuscuta epithymum</name>
    <dbReference type="NCBI Taxonomy" id="186058"/>
    <lineage>
        <taxon>Eukaryota</taxon>
        <taxon>Viridiplantae</taxon>
        <taxon>Streptophyta</taxon>
        <taxon>Embryophyta</taxon>
        <taxon>Tracheophyta</taxon>
        <taxon>Spermatophyta</taxon>
        <taxon>Magnoliopsida</taxon>
        <taxon>eudicotyledons</taxon>
        <taxon>Gunneridae</taxon>
        <taxon>Pentapetalae</taxon>
        <taxon>asterids</taxon>
        <taxon>lamiids</taxon>
        <taxon>Solanales</taxon>
        <taxon>Convolvulaceae</taxon>
        <taxon>Cuscuteae</taxon>
        <taxon>Cuscuta</taxon>
        <taxon>Cuscuta subgen. Cuscuta</taxon>
    </lineage>
</organism>
<dbReference type="Proteomes" id="UP001152523">
    <property type="component" value="Unassembled WGS sequence"/>
</dbReference>
<keyword evidence="2" id="KW-1185">Reference proteome</keyword>
<protein>
    <recommendedName>
        <fullName evidence="3">Replication protein A OB domain-containing protein</fullName>
    </recommendedName>
</protein>
<reference evidence="1" key="1">
    <citation type="submission" date="2022-07" db="EMBL/GenBank/DDBJ databases">
        <authorList>
            <person name="Macas J."/>
            <person name="Novak P."/>
            <person name="Neumann P."/>
        </authorList>
    </citation>
    <scope>NUCLEOTIDE SEQUENCE</scope>
</reference>
<dbReference type="EMBL" id="CAMAPF010001062">
    <property type="protein sequence ID" value="CAH9144236.1"/>
    <property type="molecule type" value="Genomic_DNA"/>
</dbReference>